<comment type="caution">
    <text evidence="1">The sequence shown here is derived from an EMBL/GenBank/DDBJ whole genome shotgun (WGS) entry which is preliminary data.</text>
</comment>
<keyword evidence="2" id="KW-1185">Reference proteome</keyword>
<dbReference type="GO" id="GO:0004497">
    <property type="term" value="F:monooxygenase activity"/>
    <property type="evidence" value="ECO:0007669"/>
    <property type="project" value="UniProtKB-KW"/>
</dbReference>
<gene>
    <name evidence="1" type="ORF">C7M84_007513</name>
</gene>
<reference evidence="1 2" key="1">
    <citation type="submission" date="2018-04" db="EMBL/GenBank/DDBJ databases">
        <authorList>
            <person name="Zhang X."/>
            <person name="Yuan J."/>
            <person name="Li F."/>
            <person name="Xiang J."/>
        </authorList>
    </citation>
    <scope>NUCLEOTIDE SEQUENCE [LARGE SCALE GENOMIC DNA]</scope>
    <source>
        <tissue evidence="1">Muscle</tissue>
    </source>
</reference>
<dbReference type="OrthoDB" id="676979at2759"/>
<dbReference type="AlphaFoldDB" id="A0A3R7QPN2"/>
<dbReference type="InterPro" id="IPR032675">
    <property type="entry name" value="LRR_dom_sf"/>
</dbReference>
<keyword evidence="1" id="KW-0560">Oxidoreductase</keyword>
<evidence type="ECO:0000313" key="1">
    <source>
        <dbReference type="EMBL" id="ROT74006.1"/>
    </source>
</evidence>
<dbReference type="Proteomes" id="UP000283509">
    <property type="component" value="Unassembled WGS sequence"/>
</dbReference>
<dbReference type="EMBL" id="QCYY01001954">
    <property type="protein sequence ID" value="ROT74006.1"/>
    <property type="molecule type" value="Genomic_DNA"/>
</dbReference>
<evidence type="ECO:0000313" key="2">
    <source>
        <dbReference type="Proteomes" id="UP000283509"/>
    </source>
</evidence>
<proteinExistence type="predicted"/>
<accession>A0A3R7QPN2</accession>
<protein>
    <submittedName>
        <fullName evidence="1">Oplophorus-luciferin 2-monooxygenase non-catalytic subunit</fullName>
    </submittedName>
</protein>
<dbReference type="Gene3D" id="3.80.10.10">
    <property type="entry name" value="Ribonuclease Inhibitor"/>
    <property type="match status" value="1"/>
</dbReference>
<dbReference type="SUPFAM" id="SSF52058">
    <property type="entry name" value="L domain-like"/>
    <property type="match status" value="1"/>
</dbReference>
<reference evidence="1 2" key="2">
    <citation type="submission" date="2019-01" db="EMBL/GenBank/DDBJ databases">
        <title>The decoding of complex shrimp genome reveals the adaptation for benthos swimmer, frequently molting mechanism and breeding impact on genome.</title>
        <authorList>
            <person name="Sun Y."/>
            <person name="Gao Y."/>
            <person name="Yu Y."/>
        </authorList>
    </citation>
    <scope>NUCLEOTIDE SEQUENCE [LARGE SCALE GENOMIC DNA]</scope>
    <source>
        <tissue evidence="1">Muscle</tissue>
    </source>
</reference>
<organism evidence="1 2">
    <name type="scientific">Penaeus vannamei</name>
    <name type="common">Whiteleg shrimp</name>
    <name type="synonym">Litopenaeus vannamei</name>
    <dbReference type="NCBI Taxonomy" id="6689"/>
    <lineage>
        <taxon>Eukaryota</taxon>
        <taxon>Metazoa</taxon>
        <taxon>Ecdysozoa</taxon>
        <taxon>Arthropoda</taxon>
        <taxon>Crustacea</taxon>
        <taxon>Multicrustacea</taxon>
        <taxon>Malacostraca</taxon>
        <taxon>Eumalacostraca</taxon>
        <taxon>Eucarida</taxon>
        <taxon>Decapoda</taxon>
        <taxon>Dendrobranchiata</taxon>
        <taxon>Penaeoidea</taxon>
        <taxon>Penaeidae</taxon>
        <taxon>Penaeus</taxon>
    </lineage>
</organism>
<sequence>MLVHSHRWRSEDVSSLGVPRTCLLSSDVSSLAFEDVSSLAFRDVNLEYLEFHGHGILSLDHNNISKIAVGAITGLGDGDVYLNENSLTVLDEDVFGAFLSAGATLEIDDNPLGCGCEIAWLVTNSAYMSLISPGASCYDGELLANLDPTIYEDFC</sequence>
<keyword evidence="1" id="KW-0503">Monooxygenase</keyword>
<name>A0A3R7QPN2_PENVA</name>